<evidence type="ECO:0000313" key="2">
    <source>
        <dbReference type="EMBL" id="PSK85031.1"/>
    </source>
</evidence>
<dbReference type="GO" id="GO:0016829">
    <property type="term" value="F:lyase activity"/>
    <property type="evidence" value="ECO:0007669"/>
    <property type="project" value="UniProtKB-KW"/>
</dbReference>
<feature type="domain" description="Right handed beta helix" evidence="1">
    <location>
        <begin position="324"/>
        <end position="455"/>
    </location>
</feature>
<reference evidence="2 3" key="1">
    <citation type="submission" date="2018-03" db="EMBL/GenBank/DDBJ databases">
        <title>Genomic Encyclopedia of Archaeal and Bacterial Type Strains, Phase II (KMG-II): from individual species to whole genera.</title>
        <authorList>
            <person name="Goeker M."/>
        </authorList>
    </citation>
    <scope>NUCLEOTIDE SEQUENCE [LARGE SCALE GENOMIC DNA]</scope>
    <source>
        <strain evidence="2 3">DSM 45312</strain>
    </source>
</reference>
<dbReference type="InterPro" id="IPR006626">
    <property type="entry name" value="PbH1"/>
</dbReference>
<name>A0A2P8CJ92_9ACTN</name>
<dbReference type="PANTHER" id="PTHR36453">
    <property type="entry name" value="SECRETED PROTEIN-RELATED"/>
    <property type="match status" value="1"/>
</dbReference>
<organism evidence="2 3">
    <name type="scientific">Murinocardiopsis flavida</name>
    <dbReference type="NCBI Taxonomy" id="645275"/>
    <lineage>
        <taxon>Bacteria</taxon>
        <taxon>Bacillati</taxon>
        <taxon>Actinomycetota</taxon>
        <taxon>Actinomycetes</taxon>
        <taxon>Streptosporangiales</taxon>
        <taxon>Nocardiopsidaceae</taxon>
        <taxon>Murinocardiopsis</taxon>
    </lineage>
</organism>
<sequence length="579" mass="60262">MSDEKSMIFVDPAGDDAGPGTFEAPFATLHRARDAAGPGTVVSLRAGTHRLTDTLILSAEHSGVCYQAHGYGTAAQEEAVISGGRPVTEWAADADGTHRAEVPGPAPRQLYVGGRRVERAAIPLDGTLVRDDTGYTTEGTGPQSWYGDVEFVYQGAYPWSEARCPVARISGDAHSTAIAMASPAFDRAARLYHSVITWDGPGAGDNNGVDSPTSAENSPAFLTDGTFATADGALHYRPLPGEDPADAVVPVLETLLHARGVGDVAFRGITFAEATWRQPGTPDGFLHYHGNGYYNGGGLHTVTFAEGQGQVTVPGTAESIPGNVVVEDSSRVTVEGCRFTRLGAVALEFRGDGADNAVLGSEITEVSGGGLVIGEGARRHRVEDNRIHRIGAEYRGSPAVLVSGTVDTTVAHNRVDTVPHNGIVVYEGRGTRVLHNLVHDTMRVLADGGGIYISGPQGDSRDNGALVRGNVVRDTVTSYNFGLYTDYGAAWVTVEGNAVYRADAPVVLEVSPPLEHVAFVGNVWDADPGAAPDGVELAGNTVLPAEAFDGDPRVAAIAAAAGPRPGAARVPAAAPRPGG</sequence>
<dbReference type="InterPro" id="IPR012334">
    <property type="entry name" value="Pectin_lyas_fold"/>
</dbReference>
<dbReference type="Proteomes" id="UP000240542">
    <property type="component" value="Unassembled WGS sequence"/>
</dbReference>
<proteinExistence type="predicted"/>
<protein>
    <submittedName>
        <fullName evidence="2">Parallel beta helix pectate lyase-like protein</fullName>
    </submittedName>
</protein>
<keyword evidence="3" id="KW-1185">Reference proteome</keyword>
<comment type="caution">
    <text evidence="2">The sequence shown here is derived from an EMBL/GenBank/DDBJ whole genome shotgun (WGS) entry which is preliminary data.</text>
</comment>
<dbReference type="Gene3D" id="2.160.20.10">
    <property type="entry name" value="Single-stranded right-handed beta-helix, Pectin lyase-like"/>
    <property type="match status" value="2"/>
</dbReference>
<keyword evidence="2" id="KW-0456">Lyase</keyword>
<evidence type="ECO:0000259" key="1">
    <source>
        <dbReference type="Pfam" id="PF13229"/>
    </source>
</evidence>
<accession>A0A2P8CJ92</accession>
<dbReference type="SMART" id="SM00710">
    <property type="entry name" value="PbH1"/>
    <property type="match status" value="6"/>
</dbReference>
<dbReference type="InterPro" id="IPR011050">
    <property type="entry name" value="Pectin_lyase_fold/virulence"/>
</dbReference>
<dbReference type="InterPro" id="IPR039448">
    <property type="entry name" value="Beta_helix"/>
</dbReference>
<gene>
    <name evidence="2" type="ORF">CLV63_13830</name>
</gene>
<dbReference type="PANTHER" id="PTHR36453:SF1">
    <property type="entry name" value="RIGHT HANDED BETA HELIX DOMAIN-CONTAINING PROTEIN"/>
    <property type="match status" value="1"/>
</dbReference>
<dbReference type="EMBL" id="PYGA01000038">
    <property type="protein sequence ID" value="PSK85031.1"/>
    <property type="molecule type" value="Genomic_DNA"/>
</dbReference>
<dbReference type="Pfam" id="PF13229">
    <property type="entry name" value="Beta_helix"/>
    <property type="match status" value="1"/>
</dbReference>
<dbReference type="SUPFAM" id="SSF51126">
    <property type="entry name" value="Pectin lyase-like"/>
    <property type="match status" value="1"/>
</dbReference>
<evidence type="ECO:0000313" key="3">
    <source>
        <dbReference type="Proteomes" id="UP000240542"/>
    </source>
</evidence>
<dbReference type="AlphaFoldDB" id="A0A2P8CJ92"/>
<dbReference type="RefSeq" id="WP_211301571.1">
    <property type="nucleotide sequence ID" value="NZ_PYGA01000038.1"/>
</dbReference>